<dbReference type="InterPro" id="IPR028082">
    <property type="entry name" value="Peripla_BP_I"/>
</dbReference>
<feature type="region of interest" description="Disordered" evidence="1">
    <location>
        <begin position="1"/>
        <end position="21"/>
    </location>
</feature>
<evidence type="ECO:0000313" key="4">
    <source>
        <dbReference type="Proteomes" id="UP000323505"/>
    </source>
</evidence>
<dbReference type="RefSeq" id="WP_148766694.1">
    <property type="nucleotide sequence ID" value="NZ_VSRQ01000008.1"/>
</dbReference>
<keyword evidence="2" id="KW-1133">Transmembrane helix</keyword>
<dbReference type="EMBL" id="VSRQ01000008">
    <property type="protein sequence ID" value="TYK44524.1"/>
    <property type="molecule type" value="Genomic_DNA"/>
</dbReference>
<evidence type="ECO:0000313" key="3">
    <source>
        <dbReference type="EMBL" id="TYK44524.1"/>
    </source>
</evidence>
<protein>
    <submittedName>
        <fullName evidence="3">ABC transporter substrate-binding protein</fullName>
    </submittedName>
</protein>
<dbReference type="AlphaFoldDB" id="A0A5D3F9E2"/>
<name>A0A5D3F9E2_9ACTN</name>
<proteinExistence type="predicted"/>
<dbReference type="Proteomes" id="UP000323505">
    <property type="component" value="Unassembled WGS sequence"/>
</dbReference>
<dbReference type="SUPFAM" id="SSF53822">
    <property type="entry name" value="Periplasmic binding protein-like I"/>
    <property type="match status" value="1"/>
</dbReference>
<reference evidence="3 4" key="1">
    <citation type="submission" date="2019-08" db="EMBL/GenBank/DDBJ databases">
        <title>Actinomadura sp. nov. CYP1-5 isolated from mountain soil.</title>
        <authorList>
            <person name="Songsumanus A."/>
            <person name="Kuncharoen N."/>
            <person name="Kudo T."/>
            <person name="Yuki M."/>
            <person name="Igarashi Y."/>
            <person name="Tanasupawat S."/>
        </authorList>
    </citation>
    <scope>NUCLEOTIDE SEQUENCE [LARGE SCALE GENOMIC DNA]</scope>
    <source>
        <strain evidence="3 4">CYP1-5</strain>
    </source>
</reference>
<evidence type="ECO:0000256" key="2">
    <source>
        <dbReference type="SAM" id="Phobius"/>
    </source>
</evidence>
<organism evidence="3 4">
    <name type="scientific">Actinomadura decatromicini</name>
    <dbReference type="NCBI Taxonomy" id="2604572"/>
    <lineage>
        <taxon>Bacteria</taxon>
        <taxon>Bacillati</taxon>
        <taxon>Actinomycetota</taxon>
        <taxon>Actinomycetes</taxon>
        <taxon>Streptosporangiales</taxon>
        <taxon>Thermomonosporaceae</taxon>
        <taxon>Actinomadura</taxon>
    </lineage>
</organism>
<keyword evidence="2" id="KW-0812">Transmembrane</keyword>
<keyword evidence="4" id="KW-1185">Reference proteome</keyword>
<sequence length="895" mass="96963">MGSPDNRAQESSTGFPDDRAGDFVLDFPTAVAPEYRNRSSLATSPPLFILRVPESAHPDGVDRVVRELRTALTDNGNLVPLAHLSAEDDSELLSETAGFRLMTGTPQHMTPDRFPNFLVMRDLIAFIRGNRDAWRTGPQARHLRRHASEQRAQRGGPLAFTRMEGPNPDGLMGFLMRISWLSFVQRLPKWLWARWTSRRVIRRWLGAERIAAGGKNLYRVMDTVGAVWSSQLRNDPEHQEALQQLDQLLFRALLEDLRTPAVGGILPRRRRRTSRPVILVELPPPGRDGSRAAERFLRSAHNAAATARPPGPLIVAVGLPSQALLDDLGDPAETGFAQAAARLSEKDGPPVLVSFSTEALGKRGLDLRKVAPRRFRFGWMVPAAIMTCAALLVGGAAGGLIARQVLGDRSCVGGTASLATRTAPTPTDPKGWYDAAVREIGEQNKRAEKAAADGKTIRTVVAFESSVPKDENETRFDGTIPELRGIAMWQRKLLDITVSNDRVVGLRVEVRPTGTSFANAVPEARRLVAEVRRQAADRSTPSYARIVGVLGYAQSRGETRDALEVLGEAGIPTIGTTATADEMSAGNASLSYWPFTPSNSTEARIEADFASGRNIVAAPGSGDGCSPARQALVIESSADLYSRSLADKFRTAFPGGTQVFDFNQEGLFQRGLTTNATTMSSADDLARALCGALRAEPATVVYWSARARDFTAFIDAMDTQGTCTADDVTVLGGNELTNVALTGAFNDKGWLRLYYSAHRLPATDPRASDKTREFVDAYTAFVKRTTKGADPWVQDGHSAVSYDAFHALSQAVNQARQPNGEVLPQAPVVALRGGVTFDGATGWVSYGQGTNAPPMDKTLVLLRQFADHPEAVVVCGAYKKGASSREEGPPCSRSR</sequence>
<gene>
    <name evidence="3" type="ORF">FXF68_34235</name>
</gene>
<comment type="caution">
    <text evidence="3">The sequence shown here is derived from an EMBL/GenBank/DDBJ whole genome shotgun (WGS) entry which is preliminary data.</text>
</comment>
<evidence type="ECO:0000256" key="1">
    <source>
        <dbReference type="SAM" id="MobiDB-lite"/>
    </source>
</evidence>
<accession>A0A5D3F9E2</accession>
<dbReference type="Gene3D" id="3.40.50.2300">
    <property type="match status" value="2"/>
</dbReference>
<feature type="transmembrane region" description="Helical" evidence="2">
    <location>
        <begin position="377"/>
        <end position="402"/>
    </location>
</feature>
<keyword evidence="2" id="KW-0472">Membrane</keyword>